<protein>
    <submittedName>
        <fullName evidence="1">Hypothetical lipoprotein</fullName>
    </submittedName>
</protein>
<name>A5EVY9_DICNV</name>
<keyword evidence="2" id="KW-1185">Reference proteome</keyword>
<reference evidence="1 2" key="1">
    <citation type="journal article" date="2007" name="Nat. Biotechnol.">
        <title>Genome sequence and identification of candidate vaccine antigens from the animal pathogen Dichelobacter nodosus.</title>
        <authorList>
            <person name="Myers G.S."/>
            <person name="Parker D."/>
            <person name="Al-Hasani K."/>
            <person name="Kennan R.M."/>
            <person name="Seemann T."/>
            <person name="Ren Q."/>
            <person name="Badger J.H."/>
            <person name="Selengut J.D."/>
            <person name="Deboy R.T."/>
            <person name="Tettelin H."/>
            <person name="Boyce J.D."/>
            <person name="McCarl V.P."/>
            <person name="Han X."/>
            <person name="Nelson W.C."/>
            <person name="Madupu R."/>
            <person name="Mohamoud Y."/>
            <person name="Holley T."/>
            <person name="Fedorova N."/>
            <person name="Khouri H."/>
            <person name="Bottomley S.P."/>
            <person name="Whittington R.J."/>
            <person name="Adler B."/>
            <person name="Songer J.G."/>
            <person name="Rood J.I."/>
            <person name="Paulsen I.T."/>
        </authorList>
    </citation>
    <scope>NUCLEOTIDE SEQUENCE [LARGE SCALE GENOMIC DNA]</scope>
    <source>
        <strain evidence="1 2">VCS1703A</strain>
    </source>
</reference>
<evidence type="ECO:0000313" key="2">
    <source>
        <dbReference type="Proteomes" id="UP000000248"/>
    </source>
</evidence>
<dbReference type="STRING" id="246195.DNO_0401"/>
<evidence type="ECO:0000313" key="1">
    <source>
        <dbReference type="EMBL" id="ABQ13533.1"/>
    </source>
</evidence>
<gene>
    <name evidence="1" type="ordered locus">DNO_0401</name>
</gene>
<accession>A5EVY9</accession>
<keyword evidence="1" id="KW-0449">Lipoprotein</keyword>
<dbReference type="KEGG" id="dno:DNO_0401"/>
<dbReference type="Proteomes" id="UP000000248">
    <property type="component" value="Chromosome"/>
</dbReference>
<sequence>MHRHLITILFALGFLNACDQAEQKTAQDNILLKKQEETVHKAEKALNSGLDQQNAALESAGEQ</sequence>
<dbReference type="RefSeq" id="WP_012030742.1">
    <property type="nucleotide sequence ID" value="NC_009446.1"/>
</dbReference>
<dbReference type="HOGENOM" id="CLU_2878609_0_0_6"/>
<dbReference type="AlphaFoldDB" id="A5EVY9"/>
<proteinExistence type="predicted"/>
<organism evidence="1 2">
    <name type="scientific">Dichelobacter nodosus (strain VCS1703A)</name>
    <dbReference type="NCBI Taxonomy" id="246195"/>
    <lineage>
        <taxon>Bacteria</taxon>
        <taxon>Pseudomonadati</taxon>
        <taxon>Pseudomonadota</taxon>
        <taxon>Gammaproteobacteria</taxon>
        <taxon>Cardiobacteriales</taxon>
        <taxon>Cardiobacteriaceae</taxon>
        <taxon>Dichelobacter</taxon>
    </lineage>
</organism>
<dbReference type="EMBL" id="CP000513">
    <property type="protein sequence ID" value="ABQ13533.1"/>
    <property type="molecule type" value="Genomic_DNA"/>
</dbReference>